<organism evidence="2 3">
    <name type="scientific">Bacillus thermotolerans</name>
    <name type="common">Quasibacillus thermotolerans</name>
    <dbReference type="NCBI Taxonomy" id="1221996"/>
    <lineage>
        <taxon>Bacteria</taxon>
        <taxon>Bacillati</taxon>
        <taxon>Bacillota</taxon>
        <taxon>Bacilli</taxon>
        <taxon>Bacillales</taxon>
        <taxon>Bacillaceae</taxon>
        <taxon>Bacillus</taxon>
    </lineage>
</organism>
<name>A0A0F5ICU8_BACTR</name>
<keyword evidence="1" id="KW-1133">Transmembrane helix</keyword>
<proteinExistence type="predicted"/>
<feature type="transmembrane region" description="Helical" evidence="1">
    <location>
        <begin position="61"/>
        <end position="82"/>
    </location>
</feature>
<feature type="transmembrane region" description="Helical" evidence="1">
    <location>
        <begin position="32"/>
        <end position="54"/>
    </location>
</feature>
<protein>
    <submittedName>
        <fullName evidence="2">Uncharacterized protein</fullName>
    </submittedName>
</protein>
<accession>A0A0F5ICU8</accession>
<dbReference type="EMBL" id="JWIR02000003">
    <property type="protein sequence ID" value="KKB43336.1"/>
    <property type="molecule type" value="Genomic_DNA"/>
</dbReference>
<keyword evidence="3" id="KW-1185">Reference proteome</keyword>
<dbReference type="AlphaFoldDB" id="A0A0F5ICU8"/>
<dbReference type="RefSeq" id="WP_039238452.1">
    <property type="nucleotide sequence ID" value="NZ_JWIQ02000074.1"/>
</dbReference>
<evidence type="ECO:0000313" key="3">
    <source>
        <dbReference type="Proteomes" id="UP000031563"/>
    </source>
</evidence>
<evidence type="ECO:0000256" key="1">
    <source>
        <dbReference type="SAM" id="Phobius"/>
    </source>
</evidence>
<keyword evidence="1" id="KW-0472">Membrane</keyword>
<comment type="caution">
    <text evidence="2">The sequence shown here is derived from an EMBL/GenBank/DDBJ whole genome shotgun (WGS) entry which is preliminary data.</text>
</comment>
<dbReference type="STRING" id="1221996.QY95_01581"/>
<reference evidence="2" key="1">
    <citation type="submission" date="2015-02" db="EMBL/GenBank/DDBJ databases">
        <title>Genome Assembly of Bacillaceae bacterium MTCC 8252.</title>
        <authorList>
            <person name="Verma A."/>
            <person name="Khatri I."/>
            <person name="Mual P."/>
            <person name="Subramanian S."/>
            <person name="Krishnamurthi S."/>
        </authorList>
    </citation>
    <scope>NUCLEOTIDE SEQUENCE [LARGE SCALE GENOMIC DNA]</scope>
    <source>
        <strain evidence="2">MTCC 8252</strain>
    </source>
</reference>
<dbReference type="OrthoDB" id="2935658at2"/>
<accession>A0A0F5HNB5</accession>
<dbReference type="Proteomes" id="UP000031563">
    <property type="component" value="Unassembled WGS sequence"/>
</dbReference>
<gene>
    <name evidence="2" type="ORF">QY95_01581</name>
</gene>
<keyword evidence="1" id="KW-0812">Transmembrane</keyword>
<sequence>MQIYSLSAAAFFFLGLLFTALSFLLSNFVEYLFVIGLIFMLAGAVTAFKAMAAAEAGKTKYVVITAFFSILFVIAMTAPFHFVRVVMWIKNSPIIQQLVERMEQLT</sequence>
<evidence type="ECO:0000313" key="2">
    <source>
        <dbReference type="EMBL" id="KKB43336.1"/>
    </source>
</evidence>